<dbReference type="FunFam" id="3.40.50.720:FF:000084">
    <property type="entry name" value="Short-chain dehydrogenase reductase"/>
    <property type="match status" value="1"/>
</dbReference>
<dbReference type="PRINTS" id="PR00081">
    <property type="entry name" value="GDHRDH"/>
</dbReference>
<accession>A0A932CRC1</accession>
<evidence type="ECO:0000313" key="3">
    <source>
        <dbReference type="Proteomes" id="UP000769766"/>
    </source>
</evidence>
<evidence type="ECO:0000313" key="2">
    <source>
        <dbReference type="EMBL" id="MBI2878019.1"/>
    </source>
</evidence>
<dbReference type="PANTHER" id="PTHR42760">
    <property type="entry name" value="SHORT-CHAIN DEHYDROGENASES/REDUCTASES FAMILY MEMBER"/>
    <property type="match status" value="1"/>
</dbReference>
<protein>
    <submittedName>
        <fullName evidence="2">SDR family oxidoreductase</fullName>
    </submittedName>
</protein>
<dbReference type="SUPFAM" id="SSF51735">
    <property type="entry name" value="NAD(P)-binding Rossmann-fold domains"/>
    <property type="match status" value="1"/>
</dbReference>
<gene>
    <name evidence="2" type="ORF">HYY20_14170</name>
</gene>
<dbReference type="PRINTS" id="PR00080">
    <property type="entry name" value="SDRFAMILY"/>
</dbReference>
<dbReference type="Pfam" id="PF13561">
    <property type="entry name" value="adh_short_C2"/>
    <property type="match status" value="1"/>
</dbReference>
<dbReference type="AlphaFoldDB" id="A0A932CRC1"/>
<evidence type="ECO:0000256" key="1">
    <source>
        <dbReference type="ARBA" id="ARBA00006484"/>
    </source>
</evidence>
<dbReference type="InterPro" id="IPR002347">
    <property type="entry name" value="SDR_fam"/>
</dbReference>
<dbReference type="InterPro" id="IPR020904">
    <property type="entry name" value="Sc_DH/Rdtase_CS"/>
</dbReference>
<comment type="similarity">
    <text evidence="1">Belongs to the short-chain dehydrogenases/reductases (SDR) family.</text>
</comment>
<comment type="caution">
    <text evidence="2">The sequence shown here is derived from an EMBL/GenBank/DDBJ whole genome shotgun (WGS) entry which is preliminary data.</text>
</comment>
<proteinExistence type="inferred from homology"/>
<name>A0A932CRC1_UNCTE</name>
<dbReference type="EMBL" id="JACPRF010000432">
    <property type="protein sequence ID" value="MBI2878019.1"/>
    <property type="molecule type" value="Genomic_DNA"/>
</dbReference>
<dbReference type="InterPro" id="IPR036291">
    <property type="entry name" value="NAD(P)-bd_dom_sf"/>
</dbReference>
<dbReference type="Gene3D" id="3.40.50.720">
    <property type="entry name" value="NAD(P)-binding Rossmann-like Domain"/>
    <property type="match status" value="1"/>
</dbReference>
<dbReference type="PROSITE" id="PS00061">
    <property type="entry name" value="ADH_SHORT"/>
    <property type="match status" value="1"/>
</dbReference>
<organism evidence="2 3">
    <name type="scientific">Tectimicrobiota bacterium</name>
    <dbReference type="NCBI Taxonomy" id="2528274"/>
    <lineage>
        <taxon>Bacteria</taxon>
        <taxon>Pseudomonadati</taxon>
        <taxon>Nitrospinota/Tectimicrobiota group</taxon>
        <taxon>Candidatus Tectimicrobiota</taxon>
    </lineage>
</organism>
<dbReference type="GO" id="GO:0016616">
    <property type="term" value="F:oxidoreductase activity, acting on the CH-OH group of donors, NAD or NADP as acceptor"/>
    <property type="evidence" value="ECO:0007669"/>
    <property type="project" value="TreeGrafter"/>
</dbReference>
<sequence length="281" mass="29677">MFLEQFDLEDRIILVTGAGRGLGRAMSLALARAGAHIVAASRTAAQLEQVVEEVRGLGRRAVAIPTDITTKSQVEAMVSRAEAELGPVDVLINNAGDGSTSMGQSVLELTEEEWRRGIDVNLTGAFLCSQAAGRYMLPRKRGKIINISSGFGMRGSPAIIYSVAKAGLINLTQSLAFNWAPYNLQVNCIAPGWLPTTPPESEEVRKGREITASRIPMRRVGLPEEMGGLAVFLSSAASDYVTGQTILVDGGGLAGGYAPLLGAVSRSATGMSTKDVLKSMV</sequence>
<reference evidence="2" key="1">
    <citation type="submission" date="2020-07" db="EMBL/GenBank/DDBJ databases">
        <title>Huge and variable diversity of episymbiotic CPR bacteria and DPANN archaea in groundwater ecosystems.</title>
        <authorList>
            <person name="He C.Y."/>
            <person name="Keren R."/>
            <person name="Whittaker M."/>
            <person name="Farag I.F."/>
            <person name="Doudna J."/>
            <person name="Cate J.H.D."/>
            <person name="Banfield J.F."/>
        </authorList>
    </citation>
    <scope>NUCLEOTIDE SEQUENCE</scope>
    <source>
        <strain evidence="2">NC_groundwater_672_Ag_B-0.1um_62_36</strain>
    </source>
</reference>
<dbReference type="Proteomes" id="UP000769766">
    <property type="component" value="Unassembled WGS sequence"/>
</dbReference>